<feature type="domain" description="Ancillary SecYEG translocon subunit/Cell division coordinator CpoB TPR" evidence="1">
    <location>
        <begin position="34"/>
        <end position="209"/>
    </location>
</feature>
<dbReference type="EMBL" id="UOEX01000245">
    <property type="protein sequence ID" value="VAW38360.1"/>
    <property type="molecule type" value="Genomic_DNA"/>
</dbReference>
<protein>
    <recommendedName>
        <fullName evidence="1">Ancillary SecYEG translocon subunit/Cell division coordinator CpoB TPR domain-containing protein</fullName>
    </recommendedName>
</protein>
<dbReference type="AlphaFoldDB" id="A0A3B0VCC8"/>
<organism evidence="2">
    <name type="scientific">hydrothermal vent metagenome</name>
    <dbReference type="NCBI Taxonomy" id="652676"/>
    <lineage>
        <taxon>unclassified sequences</taxon>
        <taxon>metagenomes</taxon>
        <taxon>ecological metagenomes</taxon>
    </lineage>
</organism>
<dbReference type="Gene3D" id="1.25.40.10">
    <property type="entry name" value="Tetratricopeptide repeat domain"/>
    <property type="match status" value="1"/>
</dbReference>
<dbReference type="Pfam" id="PF09976">
    <property type="entry name" value="TPR_21"/>
    <property type="match status" value="1"/>
</dbReference>
<proteinExistence type="predicted"/>
<dbReference type="InterPro" id="IPR018704">
    <property type="entry name" value="SecYEG/CpoB_TPR"/>
</dbReference>
<evidence type="ECO:0000313" key="2">
    <source>
        <dbReference type="EMBL" id="VAW38360.1"/>
    </source>
</evidence>
<gene>
    <name evidence="2" type="ORF">MNBD_DELTA03-715</name>
</gene>
<accession>A0A3B0VCC8</accession>
<dbReference type="SMART" id="SM00028">
    <property type="entry name" value="TPR"/>
    <property type="match status" value="3"/>
</dbReference>
<dbReference type="InterPro" id="IPR011990">
    <property type="entry name" value="TPR-like_helical_dom_sf"/>
</dbReference>
<reference evidence="2" key="1">
    <citation type="submission" date="2018-06" db="EMBL/GenBank/DDBJ databases">
        <authorList>
            <person name="Zhirakovskaya E."/>
        </authorList>
    </citation>
    <scope>NUCLEOTIDE SEQUENCE</scope>
</reference>
<name>A0A3B0VCC8_9ZZZZ</name>
<evidence type="ECO:0000259" key="1">
    <source>
        <dbReference type="Pfam" id="PF09976"/>
    </source>
</evidence>
<sequence>MAAEDVFHKKHEDVVAKDKKAILEELNLPPVVIEFFRKNETMIKVGLVILVVLVLGGEGYQKYTANQAEKSSAMLYSALQSTDMARESKILGKLSKKYSHTGSALWADIELGHVAFKKGDFSQAADFYSKALARISDTHPMYPLVLYSLAQAYENMDKVDKAKDAFLKLTDINGFIGEGDLGLARIYEKHGDPAQALTYYQEYIKLPETQPGAIKNWVMTRIAQLQK</sequence>
<dbReference type="InterPro" id="IPR019734">
    <property type="entry name" value="TPR_rpt"/>
</dbReference>
<dbReference type="SUPFAM" id="SSF48452">
    <property type="entry name" value="TPR-like"/>
    <property type="match status" value="1"/>
</dbReference>